<name>A0A2C6KH71_9APIC</name>
<dbReference type="InterPro" id="IPR007129">
    <property type="entry name" value="Ubiqinol_cyt_c_chaperone_CPB3"/>
</dbReference>
<dbReference type="Proteomes" id="UP000221165">
    <property type="component" value="Unassembled WGS sequence"/>
</dbReference>
<evidence type="ECO:0000313" key="3">
    <source>
        <dbReference type="EMBL" id="PHJ23391.1"/>
    </source>
</evidence>
<organism evidence="3 4">
    <name type="scientific">Cystoisospora suis</name>
    <dbReference type="NCBI Taxonomy" id="483139"/>
    <lineage>
        <taxon>Eukaryota</taxon>
        <taxon>Sar</taxon>
        <taxon>Alveolata</taxon>
        <taxon>Apicomplexa</taxon>
        <taxon>Conoidasida</taxon>
        <taxon>Coccidia</taxon>
        <taxon>Eucoccidiorida</taxon>
        <taxon>Eimeriorina</taxon>
        <taxon>Sarcocystidae</taxon>
        <taxon>Cystoisospora</taxon>
    </lineage>
</organism>
<dbReference type="VEuPathDB" id="ToxoDB:CSUI_002757"/>
<dbReference type="GeneID" id="94426167"/>
<comment type="caution">
    <text evidence="3">The sequence shown here is derived from an EMBL/GenBank/DDBJ whole genome shotgun (WGS) entry which is preliminary data.</text>
</comment>
<proteinExistence type="inferred from homology"/>
<dbReference type="GO" id="GO:0005739">
    <property type="term" value="C:mitochondrion"/>
    <property type="evidence" value="ECO:0007669"/>
    <property type="project" value="TreeGrafter"/>
</dbReference>
<comment type="similarity">
    <text evidence="1">Belongs to the CBP3 family.</text>
</comment>
<protein>
    <submittedName>
        <fullName evidence="3">Ubiquinol-cytochrome c chaperone</fullName>
    </submittedName>
</protein>
<dbReference type="AlphaFoldDB" id="A0A2C6KH71"/>
<evidence type="ECO:0000256" key="1">
    <source>
        <dbReference type="ARBA" id="ARBA00006407"/>
    </source>
</evidence>
<dbReference type="RefSeq" id="XP_067925067.1">
    <property type="nucleotide sequence ID" value="XM_068062956.1"/>
</dbReference>
<dbReference type="PANTHER" id="PTHR12184">
    <property type="entry name" value="UBIQUINOL-CYTOCHROME C REDUCTASE COMPLEX ASSEMBLY FACTOR 1 FAMILY MEMBER"/>
    <property type="match status" value="1"/>
</dbReference>
<dbReference type="InterPro" id="IPR021150">
    <property type="entry name" value="Ubiq_cyt_c_chap"/>
</dbReference>
<reference evidence="3 4" key="1">
    <citation type="journal article" date="2017" name="Int. J. Parasitol.">
        <title>The genome of the protozoan parasite Cystoisospora suis and a reverse vaccinology approach to identify vaccine candidates.</title>
        <authorList>
            <person name="Palmieri N."/>
            <person name="Shrestha A."/>
            <person name="Ruttkowski B."/>
            <person name="Beck T."/>
            <person name="Vogl C."/>
            <person name="Tomley F."/>
            <person name="Blake D.P."/>
            <person name="Joachim A."/>
        </authorList>
    </citation>
    <scope>NUCLEOTIDE SEQUENCE [LARGE SCALE GENOMIC DNA]</scope>
    <source>
        <strain evidence="3 4">Wien I</strain>
    </source>
</reference>
<accession>A0A2C6KH71</accession>
<dbReference type="EMBL" id="MIGC01001149">
    <property type="protein sequence ID" value="PHJ23391.1"/>
    <property type="molecule type" value="Genomic_DNA"/>
</dbReference>
<feature type="domain" description="Ubiquinol-cytochrome c chaperone" evidence="2">
    <location>
        <begin position="90"/>
        <end position="119"/>
    </location>
</feature>
<dbReference type="Pfam" id="PF03981">
    <property type="entry name" value="Ubiq_cyt_C_chap"/>
    <property type="match status" value="2"/>
</dbReference>
<dbReference type="OrthoDB" id="10253878at2759"/>
<evidence type="ECO:0000259" key="2">
    <source>
        <dbReference type="Pfam" id="PF03981"/>
    </source>
</evidence>
<gene>
    <name evidence="3" type="ORF">CSUI_002757</name>
</gene>
<sequence>MSHPFIRPVEGVERRLFVLESQRLLADSFLTAIDPATSAKYVVAIPNEHRAPLPLLIYTYITKHRHHSNTAWKFAHLILERTEAEHLIAAFKIPGGFNGRFYFYMLHLWLVHKRLCLGVNRSMAAETQRNLYLGQRETLRRCKRKTVAESLVTASLGTDSCCPTDQENKSDFFGLNGSEGSLPVPLLHQRVTEDLSGKGTRAGREGQQAHTARQWTYSSELKTALQTGPPGSGAAALIALKELEEEERYLLHGRDELFDEEKVVEGEMIDAALFKITWDVLKDWLQQKHIAEARFEFELRNCQQYAFGFFAGLDEAMTDDEIYAARLKEVLWGNLYSGRISFDDPHLHLLTKYTIRQLTHLMQIHKVYFYRASFSWADFPVSARFPPSRVVPPLAQRVRYGGYVPSLVGDAPSVTAIGGGQISEKLTSGGSDTRRRGIFGRLKQLWRGDSQERSERKN</sequence>
<feature type="domain" description="Ubiquinol-cytochrome c chaperone" evidence="2">
    <location>
        <begin position="264"/>
        <end position="376"/>
    </location>
</feature>
<dbReference type="GO" id="GO:0034551">
    <property type="term" value="P:mitochondrial respiratory chain complex III assembly"/>
    <property type="evidence" value="ECO:0007669"/>
    <property type="project" value="TreeGrafter"/>
</dbReference>
<dbReference type="PANTHER" id="PTHR12184:SF1">
    <property type="entry name" value="UBIQUINOL-CYTOCHROME-C REDUCTASE COMPLEX ASSEMBLY FACTOR 1"/>
    <property type="match status" value="1"/>
</dbReference>
<evidence type="ECO:0000313" key="4">
    <source>
        <dbReference type="Proteomes" id="UP000221165"/>
    </source>
</evidence>
<keyword evidence="4" id="KW-1185">Reference proteome</keyword>